<evidence type="ECO:0000313" key="2">
    <source>
        <dbReference type="Proteomes" id="UP000664405"/>
    </source>
</evidence>
<name>A0A8I1SKX3_9PROT</name>
<protein>
    <submittedName>
        <fullName evidence="1">Uncharacterized protein</fullName>
    </submittedName>
</protein>
<dbReference type="EMBL" id="JAEKJW010000003">
    <property type="protein sequence ID" value="MBN8197861.1"/>
    <property type="molecule type" value="Genomic_DNA"/>
</dbReference>
<gene>
    <name evidence="1" type="ORF">JF547_15440</name>
</gene>
<dbReference type="Proteomes" id="UP000664405">
    <property type="component" value="Unassembled WGS sequence"/>
</dbReference>
<dbReference type="AlphaFoldDB" id="A0A8I1SKX3"/>
<organism evidence="1 2">
    <name type="scientific">Thalassospira povalilytica</name>
    <dbReference type="NCBI Taxonomy" id="732237"/>
    <lineage>
        <taxon>Bacteria</taxon>
        <taxon>Pseudomonadati</taxon>
        <taxon>Pseudomonadota</taxon>
        <taxon>Alphaproteobacteria</taxon>
        <taxon>Rhodospirillales</taxon>
        <taxon>Thalassospiraceae</taxon>
        <taxon>Thalassospira</taxon>
    </lineage>
</organism>
<sequence>MSEAKNNNPKWLIDTHGIHEALTTRKNSIKDAVISAIEDGSMLVTKKTSKEIKEMYPELYNEFKDIKNKKYLTLQHSHVANATVMMQGYGSNIIGGIPSVDCFELLSSGKIENLTCVTSGKSLNHCIKIASKLGTKPPLSLENFEL</sequence>
<dbReference type="RefSeq" id="WP_206927946.1">
    <property type="nucleotide sequence ID" value="NZ_JAEKJW010000003.1"/>
</dbReference>
<evidence type="ECO:0000313" key="1">
    <source>
        <dbReference type="EMBL" id="MBN8197861.1"/>
    </source>
</evidence>
<reference evidence="1" key="1">
    <citation type="submission" date="2020-12" db="EMBL/GenBank/DDBJ databases">
        <title>Oil enriched cultivation method for isolating marine PHA-producing bacteria.</title>
        <authorList>
            <person name="Zheng W."/>
            <person name="Yu S."/>
            <person name="Huang Y."/>
        </authorList>
    </citation>
    <scope>NUCLEOTIDE SEQUENCE</scope>
    <source>
        <strain evidence="1">SY-2-3</strain>
    </source>
</reference>
<comment type="caution">
    <text evidence="1">The sequence shown here is derived from an EMBL/GenBank/DDBJ whole genome shotgun (WGS) entry which is preliminary data.</text>
</comment>
<proteinExistence type="predicted"/>
<accession>A0A8I1SKX3</accession>